<name>A0A2P6NKY5_9EUKA</name>
<proteinExistence type="predicted"/>
<dbReference type="InParanoid" id="A0A2P6NKY5"/>
<sequence length="159" mass="18123">MSIRSFQINFPAPLHRELHRGFSDLVELKQKPIPNPSGKSRLPWQEGFWDSDNEDSYAAHCYKAQYIPEEDSSEDEDDDDEDSLADPIETVTNMLDTSADGAHLIAVAEVVDGEDMDEGKMSEDELADLEDELDDLEDELDDEDDEGEENFYEEEDEDN</sequence>
<dbReference type="Proteomes" id="UP000241769">
    <property type="component" value="Unassembled WGS sequence"/>
</dbReference>
<protein>
    <submittedName>
        <fullName evidence="2">Uncharacterized protein</fullName>
    </submittedName>
</protein>
<gene>
    <name evidence="2" type="ORF">PROFUN_09282</name>
</gene>
<comment type="caution">
    <text evidence="2">The sequence shown here is derived from an EMBL/GenBank/DDBJ whole genome shotgun (WGS) entry which is preliminary data.</text>
</comment>
<dbReference type="AlphaFoldDB" id="A0A2P6NKY5"/>
<evidence type="ECO:0000313" key="3">
    <source>
        <dbReference type="Proteomes" id="UP000241769"/>
    </source>
</evidence>
<organism evidence="2 3">
    <name type="scientific">Planoprotostelium fungivorum</name>
    <dbReference type="NCBI Taxonomy" id="1890364"/>
    <lineage>
        <taxon>Eukaryota</taxon>
        <taxon>Amoebozoa</taxon>
        <taxon>Evosea</taxon>
        <taxon>Variosea</taxon>
        <taxon>Cavosteliida</taxon>
        <taxon>Cavosteliaceae</taxon>
        <taxon>Planoprotostelium</taxon>
    </lineage>
</organism>
<keyword evidence="3" id="KW-1185">Reference proteome</keyword>
<evidence type="ECO:0000313" key="2">
    <source>
        <dbReference type="EMBL" id="PRP84609.1"/>
    </source>
</evidence>
<reference evidence="2 3" key="1">
    <citation type="journal article" date="2018" name="Genome Biol. Evol.">
        <title>Multiple Roots of Fruiting Body Formation in Amoebozoa.</title>
        <authorList>
            <person name="Hillmann F."/>
            <person name="Forbes G."/>
            <person name="Novohradska S."/>
            <person name="Ferling I."/>
            <person name="Riege K."/>
            <person name="Groth M."/>
            <person name="Westermann M."/>
            <person name="Marz M."/>
            <person name="Spaller T."/>
            <person name="Winckler T."/>
            <person name="Schaap P."/>
            <person name="Glockner G."/>
        </authorList>
    </citation>
    <scope>NUCLEOTIDE SEQUENCE [LARGE SCALE GENOMIC DNA]</scope>
    <source>
        <strain evidence="2 3">Jena</strain>
    </source>
</reference>
<dbReference type="EMBL" id="MDYQ01000060">
    <property type="protein sequence ID" value="PRP84609.1"/>
    <property type="molecule type" value="Genomic_DNA"/>
</dbReference>
<evidence type="ECO:0000256" key="1">
    <source>
        <dbReference type="SAM" id="MobiDB-lite"/>
    </source>
</evidence>
<feature type="compositionally biased region" description="Acidic residues" evidence="1">
    <location>
        <begin position="124"/>
        <end position="159"/>
    </location>
</feature>
<feature type="region of interest" description="Disordered" evidence="1">
    <location>
        <begin position="110"/>
        <end position="159"/>
    </location>
</feature>
<feature type="region of interest" description="Disordered" evidence="1">
    <location>
        <begin position="64"/>
        <end position="89"/>
    </location>
</feature>
<feature type="compositionally biased region" description="Acidic residues" evidence="1">
    <location>
        <begin position="68"/>
        <end position="84"/>
    </location>
</feature>
<accession>A0A2P6NKY5</accession>